<reference evidence="6 7" key="1">
    <citation type="submission" date="2019-07" db="EMBL/GenBank/DDBJ databases">
        <title>Genomics analysis of Aphanomyces spp. identifies a new class of oomycete effector associated with host adaptation.</title>
        <authorList>
            <person name="Gaulin E."/>
        </authorList>
    </citation>
    <scope>NUCLEOTIDE SEQUENCE [LARGE SCALE GENOMIC DNA]</scope>
    <source>
        <strain evidence="6 7">ATCC 201684</strain>
    </source>
</reference>
<organism evidence="6 7">
    <name type="scientific">Aphanomyces euteiches</name>
    <dbReference type="NCBI Taxonomy" id="100861"/>
    <lineage>
        <taxon>Eukaryota</taxon>
        <taxon>Sar</taxon>
        <taxon>Stramenopiles</taxon>
        <taxon>Oomycota</taxon>
        <taxon>Saprolegniomycetes</taxon>
        <taxon>Saprolegniales</taxon>
        <taxon>Verrucalvaceae</taxon>
        <taxon>Aphanomyces</taxon>
    </lineage>
</organism>
<gene>
    <name evidence="6" type="ORF">Ae201684_007089</name>
</gene>
<evidence type="ECO:0000256" key="1">
    <source>
        <dbReference type="ARBA" id="ARBA00004123"/>
    </source>
</evidence>
<dbReference type="PANTHER" id="PTHR10015:SF206">
    <property type="entry name" value="HSF-TYPE DNA-BINDING DOMAIN-CONTAINING PROTEIN"/>
    <property type="match status" value="1"/>
</dbReference>
<dbReference type="PANTHER" id="PTHR10015">
    <property type="entry name" value="HEAT SHOCK TRANSCRIPTION FACTOR"/>
    <property type="match status" value="1"/>
</dbReference>
<evidence type="ECO:0000256" key="3">
    <source>
        <dbReference type="ARBA" id="ARBA00023242"/>
    </source>
</evidence>
<sequence length="220" mass="25153">MATTLSFPESFVNDLVLGGLFDQASCGSLSDDGLDLDCDIDSVTTESLDKLWKGKSNDGMTNNTDKTTKYLEKLYCMLEQCPESIAAWTENGTSFAIFDSDTLEKVMIPRFFKPIKFESFMRQLNSYGFRKSKYMVNDTTVVAFRHANFVRGKSDDLLKIKRRRRVKRNGAKSFDDMNDEQLRNSMRDLMSFVQTLHQELAQTKQLIQSMTEVKPTIIAL</sequence>
<evidence type="ECO:0000313" key="6">
    <source>
        <dbReference type="EMBL" id="KAF0736639.1"/>
    </source>
</evidence>
<dbReference type="InterPro" id="IPR036390">
    <property type="entry name" value="WH_DNA-bd_sf"/>
</dbReference>
<protein>
    <recommendedName>
        <fullName evidence="5">HSF-type DNA-binding domain-containing protein</fullName>
    </recommendedName>
</protein>
<evidence type="ECO:0000313" key="7">
    <source>
        <dbReference type="Proteomes" id="UP000481153"/>
    </source>
</evidence>
<dbReference type="SMART" id="SM00415">
    <property type="entry name" value="HSF"/>
    <property type="match status" value="1"/>
</dbReference>
<dbReference type="OrthoDB" id="70209at2759"/>
<dbReference type="GO" id="GO:0005634">
    <property type="term" value="C:nucleus"/>
    <property type="evidence" value="ECO:0007669"/>
    <property type="project" value="UniProtKB-SubCell"/>
</dbReference>
<dbReference type="InterPro" id="IPR000232">
    <property type="entry name" value="HSF_DNA-bd"/>
</dbReference>
<keyword evidence="3" id="KW-0539">Nucleus</keyword>
<evidence type="ECO:0000256" key="4">
    <source>
        <dbReference type="RuleBase" id="RU004020"/>
    </source>
</evidence>
<comment type="caution">
    <text evidence="6">The sequence shown here is derived from an EMBL/GenBank/DDBJ whole genome shotgun (WGS) entry which is preliminary data.</text>
</comment>
<dbReference type="InterPro" id="IPR036388">
    <property type="entry name" value="WH-like_DNA-bd_sf"/>
</dbReference>
<comment type="similarity">
    <text evidence="4">Belongs to the HSF family.</text>
</comment>
<dbReference type="Pfam" id="PF00447">
    <property type="entry name" value="HSF_DNA-bind"/>
    <property type="match status" value="1"/>
</dbReference>
<proteinExistence type="inferred from homology"/>
<dbReference type="GO" id="GO:0043565">
    <property type="term" value="F:sequence-specific DNA binding"/>
    <property type="evidence" value="ECO:0007669"/>
    <property type="project" value="InterPro"/>
</dbReference>
<accession>A0A6G0X9A7</accession>
<dbReference type="Proteomes" id="UP000481153">
    <property type="component" value="Unassembled WGS sequence"/>
</dbReference>
<name>A0A6G0X9A7_9STRA</name>
<dbReference type="Gene3D" id="1.10.10.10">
    <property type="entry name" value="Winged helix-like DNA-binding domain superfamily/Winged helix DNA-binding domain"/>
    <property type="match status" value="1"/>
</dbReference>
<dbReference type="AlphaFoldDB" id="A0A6G0X9A7"/>
<keyword evidence="2" id="KW-0238">DNA-binding</keyword>
<keyword evidence="7" id="KW-1185">Reference proteome</keyword>
<dbReference type="EMBL" id="VJMJ01000088">
    <property type="protein sequence ID" value="KAF0736639.1"/>
    <property type="molecule type" value="Genomic_DNA"/>
</dbReference>
<feature type="domain" description="HSF-type DNA-binding" evidence="5">
    <location>
        <begin position="66"/>
        <end position="163"/>
    </location>
</feature>
<evidence type="ECO:0000259" key="5">
    <source>
        <dbReference type="SMART" id="SM00415"/>
    </source>
</evidence>
<dbReference type="GO" id="GO:0003700">
    <property type="term" value="F:DNA-binding transcription factor activity"/>
    <property type="evidence" value="ECO:0007669"/>
    <property type="project" value="InterPro"/>
</dbReference>
<evidence type="ECO:0000256" key="2">
    <source>
        <dbReference type="ARBA" id="ARBA00023125"/>
    </source>
</evidence>
<dbReference type="SUPFAM" id="SSF46785">
    <property type="entry name" value="Winged helix' DNA-binding domain"/>
    <property type="match status" value="1"/>
</dbReference>
<dbReference type="VEuPathDB" id="FungiDB:AeMF1_018310"/>
<comment type="subcellular location">
    <subcellularLocation>
        <location evidence="1">Nucleus</location>
    </subcellularLocation>
</comment>